<comment type="caution">
    <text evidence="4">The sequence shown here is derived from an EMBL/GenBank/DDBJ whole genome shotgun (WGS) entry which is preliminary data.</text>
</comment>
<accession>A0A5K1UUW1</accession>
<keyword evidence="2" id="KW-0067">ATP-binding</keyword>
<dbReference type="VEuPathDB" id="AmoebaDB:KM1_249030"/>
<evidence type="ECO:0000313" key="4">
    <source>
        <dbReference type="EMBL" id="GAT93578.1"/>
    </source>
</evidence>
<dbReference type="InterPro" id="IPR000719">
    <property type="entry name" value="Prot_kinase_dom"/>
</dbReference>
<gene>
    <name evidence="4" type="ORF">CL6EHI_087370</name>
</gene>
<evidence type="ECO:0000256" key="2">
    <source>
        <dbReference type="ARBA" id="ARBA00022840"/>
    </source>
</evidence>
<proteinExistence type="predicted"/>
<dbReference type="VEuPathDB" id="AmoebaDB:EHI8A_179140"/>
<dbReference type="SUPFAM" id="SSF56112">
    <property type="entry name" value="Protein kinase-like (PK-like)"/>
    <property type="match status" value="1"/>
</dbReference>
<protein>
    <submittedName>
        <fullName evidence="4">Protein kinase domain containing protein</fullName>
    </submittedName>
</protein>
<dbReference type="OMA" id="YNHNRAV"/>
<evidence type="ECO:0000259" key="3">
    <source>
        <dbReference type="PROSITE" id="PS50011"/>
    </source>
</evidence>
<dbReference type="VEuPathDB" id="AmoebaDB:EHI_087370"/>
<organism evidence="4 5">
    <name type="scientific">Entamoeba histolytica</name>
    <dbReference type="NCBI Taxonomy" id="5759"/>
    <lineage>
        <taxon>Eukaryota</taxon>
        <taxon>Amoebozoa</taxon>
        <taxon>Evosea</taxon>
        <taxon>Archamoebae</taxon>
        <taxon>Mastigamoebida</taxon>
        <taxon>Entamoebidae</taxon>
        <taxon>Entamoeba</taxon>
    </lineage>
</organism>
<keyword evidence="4" id="KW-0808">Transferase</keyword>
<dbReference type="InterPro" id="IPR051681">
    <property type="entry name" value="Ser/Thr_Kinases-Pseudokinases"/>
</dbReference>
<dbReference type="PIRSF" id="PIRSF000654">
    <property type="entry name" value="Integrin-linked_kinase"/>
    <property type="match status" value="1"/>
</dbReference>
<dbReference type="Gene3D" id="1.10.510.10">
    <property type="entry name" value="Transferase(Phosphotransferase) domain 1"/>
    <property type="match status" value="1"/>
</dbReference>
<dbReference type="InterPro" id="IPR011009">
    <property type="entry name" value="Kinase-like_dom_sf"/>
</dbReference>
<name>A0A5K1UUW1_ENTHI</name>
<dbReference type="PROSITE" id="PS00109">
    <property type="entry name" value="PROTEIN_KINASE_TYR"/>
    <property type="match status" value="1"/>
</dbReference>
<dbReference type="InterPro" id="IPR001245">
    <property type="entry name" value="Ser-Thr/Tyr_kinase_cat_dom"/>
</dbReference>
<keyword evidence="1" id="KW-0547">Nucleotide-binding</keyword>
<dbReference type="VEuPathDB" id="AmoebaDB:EHI7A_158410"/>
<evidence type="ECO:0000313" key="5">
    <source>
        <dbReference type="Proteomes" id="UP000078387"/>
    </source>
</evidence>
<dbReference type="GO" id="GO:0004674">
    <property type="term" value="F:protein serine/threonine kinase activity"/>
    <property type="evidence" value="ECO:0007669"/>
    <property type="project" value="TreeGrafter"/>
</dbReference>
<dbReference type="Pfam" id="PF07714">
    <property type="entry name" value="PK_Tyr_Ser-Thr"/>
    <property type="match status" value="1"/>
</dbReference>
<dbReference type="VEuPathDB" id="AmoebaDB:EHI5A_087680"/>
<keyword evidence="4" id="KW-0418">Kinase</keyword>
<dbReference type="AlphaFoldDB" id="A0A5K1UUW1"/>
<dbReference type="PANTHER" id="PTHR44329">
    <property type="entry name" value="SERINE/THREONINE-PROTEIN KINASE TNNI3K-RELATED"/>
    <property type="match status" value="1"/>
</dbReference>
<reference evidence="4 5" key="1">
    <citation type="submission" date="2016-05" db="EMBL/GenBank/DDBJ databases">
        <title>First whole genome sequencing of Entamoeba histolytica HM1:IMSS-clone-6.</title>
        <authorList>
            <person name="Mukherjee Avik.K."/>
            <person name="Izumyama S."/>
            <person name="Nakada-Tsukui K."/>
            <person name="Nozaki T."/>
        </authorList>
    </citation>
    <scope>NUCLEOTIDE SEQUENCE [LARGE SCALE GENOMIC DNA]</scope>
    <source>
        <strain evidence="4 5">HM1:IMSS clone 6</strain>
    </source>
</reference>
<evidence type="ECO:0000256" key="1">
    <source>
        <dbReference type="ARBA" id="ARBA00022741"/>
    </source>
</evidence>
<dbReference type="Gene3D" id="3.30.200.20">
    <property type="entry name" value="Phosphorylase Kinase, domain 1"/>
    <property type="match status" value="1"/>
</dbReference>
<dbReference type="Proteomes" id="UP000078387">
    <property type="component" value="Unassembled WGS sequence"/>
</dbReference>
<dbReference type="GO" id="GO:0005524">
    <property type="term" value="F:ATP binding"/>
    <property type="evidence" value="ECO:0007669"/>
    <property type="project" value="UniProtKB-KW"/>
</dbReference>
<sequence length="260" mass="30182">MFRLNERQWNQIKKDLKFVSKGAQGEVFKGKLLNQEVAVKKFKHEDDFVKEVECINNCACEFIVSIFGITPTPEAIFLDWFPYDLEAYVIENQLTLKESTVLLSDISKGLAYIHRVGYIHLDIRPKNILVRNQRAVICDFGMSIIDQPPYSHNRAVDCWVAPEIVFGKEVSTKTDIYSLGLVIWFVFESKGTDPFPKTTTESMIKAAFQGKERPRWNAPKSDELKKIYDITKKCWRDEMESRPTARMIVDIFKEIKDKTL</sequence>
<dbReference type="EMBL" id="BDEQ01000001">
    <property type="protein sequence ID" value="GAT93578.1"/>
    <property type="molecule type" value="Genomic_DNA"/>
</dbReference>
<feature type="domain" description="Protein kinase" evidence="3">
    <location>
        <begin position="13"/>
        <end position="260"/>
    </location>
</feature>
<dbReference type="PROSITE" id="PS50011">
    <property type="entry name" value="PROTEIN_KINASE_DOM"/>
    <property type="match status" value="1"/>
</dbReference>
<dbReference type="InterPro" id="IPR008266">
    <property type="entry name" value="Tyr_kinase_AS"/>
</dbReference>